<accession>A0A5B9DFA0</accession>
<proteinExistence type="predicted"/>
<keyword evidence="2 5" id="KW-0812">Transmembrane</keyword>
<reference evidence="7 8" key="1">
    <citation type="journal article" date="2020" name="Nature">
        <title>Isolation of an archaeon at the prokaryote-eukaryote interface.</title>
        <authorList>
            <person name="Imachi H."/>
            <person name="Nobu M.K."/>
            <person name="Nakahara N."/>
            <person name="Morono Y."/>
            <person name="Ogawara M."/>
            <person name="Takaki Y."/>
            <person name="Takano Y."/>
            <person name="Uematsu K."/>
            <person name="Ikuta T."/>
            <person name="Ito M."/>
            <person name="Matsui Y."/>
            <person name="Miyazaki M."/>
            <person name="Murata K."/>
            <person name="Saito Y."/>
            <person name="Sakai S."/>
            <person name="Song C."/>
            <person name="Tasumi E."/>
            <person name="Yamanaka Y."/>
            <person name="Yamaguchi T."/>
            <person name="Kamagata Y."/>
            <person name="Tamaki H."/>
            <person name="Takai K."/>
        </authorList>
    </citation>
    <scope>NUCLEOTIDE SEQUENCE [LARGE SCALE GENOMIC DNA]</scope>
    <source>
        <strain evidence="7 8">MK-D1</strain>
    </source>
</reference>
<name>A0A5B9DFA0_9ARCH</name>
<dbReference type="EMBL" id="CP042905">
    <property type="protein sequence ID" value="QEE17377.1"/>
    <property type="molecule type" value="Genomic_DNA"/>
</dbReference>
<feature type="transmembrane region" description="Helical" evidence="5">
    <location>
        <begin position="53"/>
        <end position="75"/>
    </location>
</feature>
<evidence type="ECO:0000313" key="8">
    <source>
        <dbReference type="Proteomes" id="UP000321408"/>
    </source>
</evidence>
<keyword evidence="3 5" id="KW-1133">Transmembrane helix</keyword>
<keyword evidence="4 5" id="KW-0472">Membrane</keyword>
<dbReference type="InterPro" id="IPR013525">
    <property type="entry name" value="ABC2_TM"/>
</dbReference>
<sequence>MDAQRIRVLVKNNIIKLIRTPANLFMNILFPAVLTLVFGISFNDPETGMTISFTTPGLISYAIIFIIMTVAMSFTEDRESGILKRINTTQTTSSEFMGSHIISNMITSFIQVIIVVGLALLIGFRPTGNLWSYVLVFIIIGLFALIAVGLGLIVATIAKSPGAASGISFIFILPMMFFGTFMPLNSTTEIIAKFMPSAYATNALEVLFTGDNLNPVVLSGILFLSITSIIIVLIGVLLFNKLGNK</sequence>
<feature type="transmembrane region" description="Helical" evidence="5">
    <location>
        <begin position="130"/>
        <end position="155"/>
    </location>
</feature>
<dbReference type="InterPro" id="IPR047817">
    <property type="entry name" value="ABC2_TM_bact-type"/>
</dbReference>
<organism evidence="7 8">
    <name type="scientific">Promethearchaeum syntrophicum</name>
    <dbReference type="NCBI Taxonomy" id="2594042"/>
    <lineage>
        <taxon>Archaea</taxon>
        <taxon>Promethearchaeati</taxon>
        <taxon>Promethearchaeota</taxon>
        <taxon>Promethearchaeia</taxon>
        <taxon>Promethearchaeales</taxon>
        <taxon>Promethearchaeaceae</taxon>
        <taxon>Promethearchaeum</taxon>
    </lineage>
</organism>
<dbReference type="GeneID" id="41331180"/>
<evidence type="ECO:0000256" key="2">
    <source>
        <dbReference type="ARBA" id="ARBA00022692"/>
    </source>
</evidence>
<feature type="transmembrane region" description="Helical" evidence="5">
    <location>
        <begin position="101"/>
        <end position="124"/>
    </location>
</feature>
<dbReference type="PROSITE" id="PS51012">
    <property type="entry name" value="ABC_TM2"/>
    <property type="match status" value="1"/>
</dbReference>
<dbReference type="PANTHER" id="PTHR43229:SF2">
    <property type="entry name" value="NODULATION PROTEIN J"/>
    <property type="match status" value="1"/>
</dbReference>
<dbReference type="RefSeq" id="WP_147664272.1">
    <property type="nucleotide sequence ID" value="NZ_CP042905.2"/>
</dbReference>
<feature type="transmembrane region" description="Helical" evidence="5">
    <location>
        <begin position="162"/>
        <end position="184"/>
    </location>
</feature>
<gene>
    <name evidence="7" type="ORF">DSAG12_03210</name>
</gene>
<evidence type="ECO:0000259" key="6">
    <source>
        <dbReference type="PROSITE" id="PS51012"/>
    </source>
</evidence>
<reference evidence="7 8" key="2">
    <citation type="journal article" date="2024" name="Int. J. Syst. Evol. Microbiol.">
        <title>Promethearchaeum syntrophicum gen. nov., sp. nov., an anaerobic, obligately syntrophic archaeon, the first isolate of the lineage 'Asgard' archaea, and proposal of the new archaeal phylum Promethearchaeota phyl. nov. and kingdom Promethearchaeati regn. nov.</title>
        <authorList>
            <person name="Imachi H."/>
            <person name="Nobu M.K."/>
            <person name="Kato S."/>
            <person name="Takaki Y."/>
            <person name="Miyazaki M."/>
            <person name="Miyata M."/>
            <person name="Ogawara M."/>
            <person name="Saito Y."/>
            <person name="Sakai S."/>
            <person name="Tahara Y.O."/>
            <person name="Takano Y."/>
            <person name="Tasumi E."/>
            <person name="Uematsu K."/>
            <person name="Yoshimura T."/>
            <person name="Itoh T."/>
            <person name="Ohkuma M."/>
            <person name="Takai K."/>
        </authorList>
    </citation>
    <scope>NUCLEOTIDE SEQUENCE [LARGE SCALE GENOMIC DNA]</scope>
    <source>
        <strain evidence="7 8">MK-D1</strain>
    </source>
</reference>
<dbReference type="GO" id="GO:0140359">
    <property type="term" value="F:ABC-type transporter activity"/>
    <property type="evidence" value="ECO:0007669"/>
    <property type="project" value="InterPro"/>
</dbReference>
<dbReference type="KEGG" id="psyt:DSAG12_03210"/>
<evidence type="ECO:0000256" key="3">
    <source>
        <dbReference type="ARBA" id="ARBA00022989"/>
    </source>
</evidence>
<dbReference type="InterPro" id="IPR000412">
    <property type="entry name" value="ABC_2_transport"/>
</dbReference>
<evidence type="ECO:0000256" key="4">
    <source>
        <dbReference type="ARBA" id="ARBA00023136"/>
    </source>
</evidence>
<keyword evidence="8" id="KW-1185">Reference proteome</keyword>
<dbReference type="PANTHER" id="PTHR43229">
    <property type="entry name" value="NODULATION PROTEIN J"/>
    <property type="match status" value="1"/>
</dbReference>
<dbReference type="GO" id="GO:0043190">
    <property type="term" value="C:ATP-binding cassette (ABC) transporter complex"/>
    <property type="evidence" value="ECO:0007669"/>
    <property type="project" value="InterPro"/>
</dbReference>
<dbReference type="InterPro" id="IPR051784">
    <property type="entry name" value="Nod_factor_ABC_transporter"/>
</dbReference>
<comment type="subcellular location">
    <subcellularLocation>
        <location evidence="1">Membrane</location>
        <topology evidence="1">Multi-pass membrane protein</topology>
    </subcellularLocation>
</comment>
<dbReference type="Proteomes" id="UP000321408">
    <property type="component" value="Chromosome"/>
</dbReference>
<dbReference type="AlphaFoldDB" id="A0A5B9DFA0"/>
<dbReference type="Pfam" id="PF01061">
    <property type="entry name" value="ABC2_membrane"/>
    <property type="match status" value="1"/>
</dbReference>
<feature type="transmembrane region" description="Helical" evidence="5">
    <location>
        <begin position="216"/>
        <end position="239"/>
    </location>
</feature>
<protein>
    <submittedName>
        <fullName evidence="7">ABC transporter permease</fullName>
    </submittedName>
</protein>
<feature type="transmembrane region" description="Helical" evidence="5">
    <location>
        <begin position="21"/>
        <end position="41"/>
    </location>
</feature>
<evidence type="ECO:0000256" key="1">
    <source>
        <dbReference type="ARBA" id="ARBA00004141"/>
    </source>
</evidence>
<dbReference type="PIRSF" id="PIRSF006648">
    <property type="entry name" value="DrrB"/>
    <property type="match status" value="1"/>
</dbReference>
<evidence type="ECO:0000313" key="7">
    <source>
        <dbReference type="EMBL" id="QEE17377.1"/>
    </source>
</evidence>
<feature type="domain" description="ABC transmembrane type-2" evidence="6">
    <location>
        <begin position="18"/>
        <end position="242"/>
    </location>
</feature>
<evidence type="ECO:0000256" key="5">
    <source>
        <dbReference type="SAM" id="Phobius"/>
    </source>
</evidence>